<evidence type="ECO:0000256" key="3">
    <source>
        <dbReference type="ARBA" id="ARBA00022525"/>
    </source>
</evidence>
<keyword evidence="4 5" id="KW-0732">Signal</keyword>
<dbReference type="InterPro" id="IPR036728">
    <property type="entry name" value="PBP_GOBP_sf"/>
</dbReference>
<name>A0A336LUQ3_CULSO</name>
<evidence type="ECO:0000256" key="5">
    <source>
        <dbReference type="SAM" id="SignalP"/>
    </source>
</evidence>
<feature type="signal peptide" evidence="5">
    <location>
        <begin position="1"/>
        <end position="23"/>
    </location>
</feature>
<organism evidence="6">
    <name type="scientific">Culicoides sonorensis</name>
    <name type="common">Biting midge</name>
    <dbReference type="NCBI Taxonomy" id="179676"/>
    <lineage>
        <taxon>Eukaryota</taxon>
        <taxon>Metazoa</taxon>
        <taxon>Ecdysozoa</taxon>
        <taxon>Arthropoda</taxon>
        <taxon>Hexapoda</taxon>
        <taxon>Insecta</taxon>
        <taxon>Pterygota</taxon>
        <taxon>Neoptera</taxon>
        <taxon>Endopterygota</taxon>
        <taxon>Diptera</taxon>
        <taxon>Nematocera</taxon>
        <taxon>Chironomoidea</taxon>
        <taxon>Ceratopogonidae</taxon>
        <taxon>Ceratopogoninae</taxon>
        <taxon>Culicoides</taxon>
        <taxon>Monoculicoides</taxon>
    </lineage>
</organism>
<keyword evidence="3" id="KW-0964">Secreted</keyword>
<dbReference type="AlphaFoldDB" id="A0A336LUQ3"/>
<dbReference type="VEuPathDB" id="VectorBase:CSON001234"/>
<reference evidence="6" key="1">
    <citation type="submission" date="2018-07" db="EMBL/GenBank/DDBJ databases">
        <authorList>
            <person name="Quirk P.G."/>
            <person name="Krulwich T.A."/>
        </authorList>
    </citation>
    <scope>NUCLEOTIDE SEQUENCE</scope>
</reference>
<dbReference type="InterPro" id="IPR006170">
    <property type="entry name" value="PBP/GOBP"/>
</dbReference>
<dbReference type="Gene3D" id="1.10.238.20">
    <property type="entry name" value="Pheromone/general odorant binding protein domain"/>
    <property type="match status" value="1"/>
</dbReference>
<gene>
    <name evidence="6" type="primary">CSON001234</name>
</gene>
<dbReference type="GO" id="GO:0005549">
    <property type="term" value="F:odorant binding"/>
    <property type="evidence" value="ECO:0007669"/>
    <property type="project" value="InterPro"/>
</dbReference>
<proteinExistence type="inferred from homology"/>
<evidence type="ECO:0000256" key="2">
    <source>
        <dbReference type="ARBA" id="ARBA00008098"/>
    </source>
</evidence>
<evidence type="ECO:0000256" key="4">
    <source>
        <dbReference type="ARBA" id="ARBA00022729"/>
    </source>
</evidence>
<evidence type="ECO:0000313" key="6">
    <source>
        <dbReference type="EMBL" id="SSX20409.1"/>
    </source>
</evidence>
<dbReference type="GO" id="GO:0007608">
    <property type="term" value="P:sensory perception of smell"/>
    <property type="evidence" value="ECO:0007669"/>
    <property type="project" value="TreeGrafter"/>
</dbReference>
<accession>A0A336LUQ3</accession>
<sequence length="149" mass="17494">MYFFRWNLCLIFVFLYLVSSSIAFPERPSKKDRQTMFNECLSEIPVNPDIAIEYRAFNLSNEDPNGQCFIKCLCLKEGVCYEDGKINIEMIQGSVPDMAHRMIKENGIMCSAMEGDDDCNTFFVRYKCFNNALPRYLRNMLRDMEQFLL</sequence>
<dbReference type="CDD" id="cd23992">
    <property type="entry name" value="PBP_GOBP"/>
    <property type="match status" value="1"/>
</dbReference>
<comment type="similarity">
    <text evidence="2">Belongs to the PBP/GOBP family.</text>
</comment>
<feature type="chain" id="PRO_5016368750" evidence="5">
    <location>
        <begin position="24"/>
        <end position="149"/>
    </location>
</feature>
<dbReference type="PANTHER" id="PTHR11857">
    <property type="entry name" value="ODORANT BINDING PROTEIN-RELATED"/>
    <property type="match status" value="1"/>
</dbReference>
<comment type="subcellular location">
    <subcellularLocation>
        <location evidence="1">Secreted</location>
    </subcellularLocation>
</comment>
<protein>
    <submittedName>
        <fullName evidence="6">CSON001234 protein</fullName>
    </submittedName>
</protein>
<dbReference type="EMBL" id="UFQT01000118">
    <property type="protein sequence ID" value="SSX20409.1"/>
    <property type="molecule type" value="Genomic_DNA"/>
</dbReference>
<evidence type="ECO:0000256" key="1">
    <source>
        <dbReference type="ARBA" id="ARBA00004613"/>
    </source>
</evidence>
<dbReference type="SUPFAM" id="SSF47565">
    <property type="entry name" value="Insect pheromone/odorant-binding proteins"/>
    <property type="match status" value="1"/>
</dbReference>
<dbReference type="Pfam" id="PF01395">
    <property type="entry name" value="PBP_GOBP"/>
    <property type="match status" value="1"/>
</dbReference>
<dbReference type="PANTHER" id="PTHR11857:SF43">
    <property type="entry name" value="GEO07291P1-RELATED"/>
    <property type="match status" value="1"/>
</dbReference>
<dbReference type="GO" id="GO:0005615">
    <property type="term" value="C:extracellular space"/>
    <property type="evidence" value="ECO:0007669"/>
    <property type="project" value="TreeGrafter"/>
</dbReference>